<keyword evidence="11" id="KW-0927">Auxin signaling pathway</keyword>
<evidence type="ECO:0000256" key="3">
    <source>
        <dbReference type="ARBA" id="ARBA00005590"/>
    </source>
</evidence>
<proteinExistence type="inferred from homology"/>
<evidence type="ECO:0000259" key="15">
    <source>
        <dbReference type="Pfam" id="PF01490"/>
    </source>
</evidence>
<comment type="similarity">
    <text evidence="3">Belongs to the amino acid/polyamine transporter 2 family. Amino acid/auxin permease (AAAP) (TC 2.A.18.1) subfamily.</text>
</comment>
<comment type="function">
    <text evidence="12">Carrier protein involved in proton-driven auxin influx. Mediates the formation of auxin gradient from developing leaves (site of auxin biosynthesis) to tips by contributing to the loading of auxin in vascular tissues and facilitating acropetal (base to tip) auxin transport within inner tissues of the root apex, and basipetal (tip to base) auxin transport within outer tissues of the root apex. May be involved in lateral roots and nodules formation.</text>
</comment>
<feature type="transmembrane region" description="Helical" evidence="14">
    <location>
        <begin position="369"/>
        <end position="390"/>
    </location>
</feature>
<evidence type="ECO:0000313" key="16">
    <source>
        <dbReference type="Proteomes" id="UP000515211"/>
    </source>
</evidence>
<dbReference type="GO" id="GO:0009734">
    <property type="term" value="P:auxin-activated signaling pathway"/>
    <property type="evidence" value="ECO:0007669"/>
    <property type="project" value="UniProtKB-KW"/>
</dbReference>
<dbReference type="AlphaFoldDB" id="A0A9C6T8L6"/>
<gene>
    <name evidence="17" type="primary">LOC107463359</name>
</gene>
<reference evidence="16" key="1">
    <citation type="journal article" date="2016" name="Nat. Genet.">
        <title>The genome sequences of Arachis duranensis and Arachis ipaensis, the diploid ancestors of cultivated peanut.</title>
        <authorList>
            <person name="Bertioli D.J."/>
            <person name="Cannon S.B."/>
            <person name="Froenicke L."/>
            <person name="Huang G."/>
            <person name="Farmer A.D."/>
            <person name="Cannon E.K."/>
            <person name="Liu X."/>
            <person name="Gao D."/>
            <person name="Clevenger J."/>
            <person name="Dash S."/>
            <person name="Ren L."/>
            <person name="Moretzsohn M.C."/>
            <person name="Shirasawa K."/>
            <person name="Huang W."/>
            <person name="Vidigal B."/>
            <person name="Abernathy B."/>
            <person name="Chu Y."/>
            <person name="Niederhuth C.E."/>
            <person name="Umale P."/>
            <person name="Araujo A.C."/>
            <person name="Kozik A."/>
            <person name="Kim K.D."/>
            <person name="Burow M.D."/>
            <person name="Varshney R.K."/>
            <person name="Wang X."/>
            <person name="Zhang X."/>
            <person name="Barkley N."/>
            <person name="Guimaraes P.M."/>
            <person name="Isobe S."/>
            <person name="Guo B."/>
            <person name="Liao B."/>
            <person name="Stalker H.T."/>
            <person name="Schmitz R.J."/>
            <person name="Scheffler B.E."/>
            <person name="Leal-Bertioli S.C."/>
            <person name="Xun X."/>
            <person name="Jackson S.A."/>
            <person name="Michelmore R."/>
            <person name="Ozias-Akins P."/>
        </authorList>
    </citation>
    <scope>NUCLEOTIDE SEQUENCE [LARGE SCALE GENOMIC DNA]</scope>
    <source>
        <strain evidence="16">cv. V14167</strain>
    </source>
</reference>
<evidence type="ECO:0000256" key="6">
    <source>
        <dbReference type="ARBA" id="ARBA00022692"/>
    </source>
</evidence>
<sequence length="523" mass="58279">MSTNIEAISSVNEYDGTEPPIEQLFTDSDEEYDVNKDQCVESYLDDEEWNEDDYTSEEESEVEVNIENEVVRHHQQDVSLYDDEGRPKQTGTMWMTSSYIITAVIGSGTLSLAWSIAQLGWSGGLVVMIFGLLTLYTSHFLADCYRGGDPITGKRSYTYMEAVDNILGGKNSIFCGIIQYANLYGTSIGYTIAAAISMMAITKTNCIHSSHGKKTCHISGNRYIIWFGAIQLVFSQIPNFHKMRWLSILASVMSFTYSLIGLALGIAQVSENRAFKGTIAGAEAETHAKKVWAIFQALGNIAFAYSFSDILIEIQDTIKSPLKVRAMKRAINLSIATTTTFYVLCGCIGYGAFGNSTPGNLLTAFDKPFWLVDIANLTLLIQLAGAYQVYSQPLFAFIEERATKKWEILGKEHKVQIPFLSSYNLNIFRLVWRSLYVVVSTLIAMLIPFFNDILGVIGALGFWPLSIYFPVEMHIKQKKIPKWSGSWILLQSLSMFCLLVTLAALIGSIVGDLKTYKPFSASL</sequence>
<name>A0A9C6T8L6_ARADU</name>
<organism evidence="16 17">
    <name type="scientific">Arachis duranensis</name>
    <name type="common">Wild peanut</name>
    <dbReference type="NCBI Taxonomy" id="130453"/>
    <lineage>
        <taxon>Eukaryota</taxon>
        <taxon>Viridiplantae</taxon>
        <taxon>Streptophyta</taxon>
        <taxon>Embryophyta</taxon>
        <taxon>Tracheophyta</taxon>
        <taxon>Spermatophyta</taxon>
        <taxon>Magnoliopsida</taxon>
        <taxon>eudicotyledons</taxon>
        <taxon>Gunneridae</taxon>
        <taxon>Pentapetalae</taxon>
        <taxon>rosids</taxon>
        <taxon>fabids</taxon>
        <taxon>Fabales</taxon>
        <taxon>Fabaceae</taxon>
        <taxon>Papilionoideae</taxon>
        <taxon>50 kb inversion clade</taxon>
        <taxon>dalbergioids sensu lato</taxon>
        <taxon>Dalbergieae</taxon>
        <taxon>Pterocarpus clade</taxon>
        <taxon>Arachis</taxon>
    </lineage>
</organism>
<keyword evidence="16" id="KW-1185">Reference proteome</keyword>
<feature type="transmembrane region" description="Helical" evidence="14">
    <location>
        <begin position="487"/>
        <end position="510"/>
    </location>
</feature>
<evidence type="ECO:0000256" key="10">
    <source>
        <dbReference type="ARBA" id="ARBA00023136"/>
    </source>
</evidence>
<keyword evidence="8" id="KW-0029">Amino-acid transport</keyword>
<dbReference type="GeneID" id="107463359"/>
<comment type="subcellular location">
    <subcellularLocation>
        <location evidence="2">Cell membrane</location>
    </subcellularLocation>
    <subcellularLocation>
        <location evidence="1">Endomembrane system</location>
        <topology evidence="1">Multi-pass membrane protein</topology>
    </subcellularLocation>
</comment>
<feature type="compositionally biased region" description="Polar residues" evidence="13">
    <location>
        <begin position="1"/>
        <end position="12"/>
    </location>
</feature>
<accession>A0A9C6T8L6</accession>
<evidence type="ECO:0000256" key="9">
    <source>
        <dbReference type="ARBA" id="ARBA00022989"/>
    </source>
</evidence>
<dbReference type="PANTHER" id="PTHR48017">
    <property type="entry name" value="OS05G0424000 PROTEIN-RELATED"/>
    <property type="match status" value="1"/>
</dbReference>
<feature type="transmembrane region" description="Helical" evidence="14">
    <location>
        <begin position="456"/>
        <end position="475"/>
    </location>
</feature>
<keyword evidence="6 14" id="KW-0812">Transmembrane</keyword>
<keyword evidence="4" id="KW-0813">Transport</keyword>
<dbReference type="Pfam" id="PF01490">
    <property type="entry name" value="Aa_trans"/>
    <property type="match status" value="1"/>
</dbReference>
<dbReference type="GO" id="GO:0015293">
    <property type="term" value="F:symporter activity"/>
    <property type="evidence" value="ECO:0007669"/>
    <property type="project" value="UniProtKB-KW"/>
</dbReference>
<evidence type="ECO:0000256" key="14">
    <source>
        <dbReference type="SAM" id="Phobius"/>
    </source>
</evidence>
<feature type="transmembrane region" description="Helical" evidence="14">
    <location>
        <begin position="430"/>
        <end position="450"/>
    </location>
</feature>
<keyword evidence="9 14" id="KW-1133">Transmembrane helix</keyword>
<evidence type="ECO:0000256" key="13">
    <source>
        <dbReference type="SAM" id="MobiDB-lite"/>
    </source>
</evidence>
<evidence type="ECO:0000256" key="2">
    <source>
        <dbReference type="ARBA" id="ARBA00004236"/>
    </source>
</evidence>
<evidence type="ECO:0000256" key="5">
    <source>
        <dbReference type="ARBA" id="ARBA00022475"/>
    </source>
</evidence>
<dbReference type="GO" id="GO:0005886">
    <property type="term" value="C:plasma membrane"/>
    <property type="evidence" value="ECO:0007669"/>
    <property type="project" value="UniProtKB-SubCell"/>
</dbReference>
<evidence type="ECO:0000256" key="11">
    <source>
        <dbReference type="ARBA" id="ARBA00023294"/>
    </source>
</evidence>
<protein>
    <submittedName>
        <fullName evidence="17">Amino acid permease 4-like</fullName>
    </submittedName>
</protein>
<feature type="region of interest" description="Disordered" evidence="13">
    <location>
        <begin position="1"/>
        <end position="28"/>
    </location>
</feature>
<keyword evidence="5" id="KW-1003">Cell membrane</keyword>
<dbReference type="RefSeq" id="XP_052109401.1">
    <property type="nucleotide sequence ID" value="XM_052253441.1"/>
</dbReference>
<dbReference type="KEGG" id="adu:107463359"/>
<evidence type="ECO:0000256" key="4">
    <source>
        <dbReference type="ARBA" id="ARBA00022448"/>
    </source>
</evidence>
<keyword evidence="10 14" id="KW-0472">Membrane</keyword>
<feature type="transmembrane region" description="Helical" evidence="14">
    <location>
        <begin position="333"/>
        <end position="353"/>
    </location>
</feature>
<feature type="transmembrane region" description="Helical" evidence="14">
    <location>
        <begin position="123"/>
        <end position="145"/>
    </location>
</feature>
<evidence type="ECO:0000256" key="8">
    <source>
        <dbReference type="ARBA" id="ARBA00022970"/>
    </source>
</evidence>
<feature type="domain" description="Amino acid transporter transmembrane" evidence="15">
    <location>
        <begin position="90"/>
        <end position="510"/>
    </location>
</feature>
<evidence type="ECO:0000313" key="17">
    <source>
        <dbReference type="RefSeq" id="XP_052109401.1"/>
    </source>
</evidence>
<dbReference type="GO" id="GO:0006865">
    <property type="term" value="P:amino acid transport"/>
    <property type="evidence" value="ECO:0007669"/>
    <property type="project" value="UniProtKB-KW"/>
</dbReference>
<dbReference type="GO" id="GO:0012505">
    <property type="term" value="C:endomembrane system"/>
    <property type="evidence" value="ECO:0007669"/>
    <property type="project" value="UniProtKB-SubCell"/>
</dbReference>
<feature type="transmembrane region" description="Helical" evidence="14">
    <location>
        <begin position="245"/>
        <end position="267"/>
    </location>
</feature>
<reference evidence="17" key="2">
    <citation type="submission" date="2025-08" db="UniProtKB">
        <authorList>
            <consortium name="RefSeq"/>
        </authorList>
    </citation>
    <scope>IDENTIFICATION</scope>
    <source>
        <tissue evidence="17">Whole plant</tissue>
    </source>
</reference>
<evidence type="ECO:0000256" key="1">
    <source>
        <dbReference type="ARBA" id="ARBA00004127"/>
    </source>
</evidence>
<keyword evidence="7" id="KW-0769">Symport</keyword>
<dbReference type="Proteomes" id="UP000515211">
    <property type="component" value="Chromosome 8"/>
</dbReference>
<feature type="transmembrane region" description="Helical" evidence="14">
    <location>
        <begin position="96"/>
        <end position="117"/>
    </location>
</feature>
<dbReference type="InterPro" id="IPR013057">
    <property type="entry name" value="AA_transpt_TM"/>
</dbReference>
<evidence type="ECO:0000256" key="7">
    <source>
        <dbReference type="ARBA" id="ARBA00022847"/>
    </source>
</evidence>
<evidence type="ECO:0000256" key="12">
    <source>
        <dbReference type="ARBA" id="ARBA00045588"/>
    </source>
</evidence>